<comment type="caution">
    <text evidence="1">The sequence shown here is derived from an EMBL/GenBank/DDBJ whole genome shotgun (WGS) entry which is preliminary data.</text>
</comment>
<protein>
    <submittedName>
        <fullName evidence="1">Uncharacterized protein</fullName>
    </submittedName>
</protein>
<dbReference type="Proteomes" id="UP000178771">
    <property type="component" value="Unassembled WGS sequence"/>
</dbReference>
<name>A0A1F4V5G4_UNCKA</name>
<reference evidence="1 2" key="1">
    <citation type="journal article" date="2016" name="Nat. Commun.">
        <title>Thousands of microbial genomes shed light on interconnected biogeochemical processes in an aquifer system.</title>
        <authorList>
            <person name="Anantharaman K."/>
            <person name="Brown C.T."/>
            <person name="Hug L.A."/>
            <person name="Sharon I."/>
            <person name="Castelle C.J."/>
            <person name="Probst A.J."/>
            <person name="Thomas B.C."/>
            <person name="Singh A."/>
            <person name="Wilkins M.J."/>
            <person name="Karaoz U."/>
            <person name="Brodie E.L."/>
            <person name="Williams K.H."/>
            <person name="Hubbard S.S."/>
            <person name="Banfield J.F."/>
        </authorList>
    </citation>
    <scope>NUCLEOTIDE SEQUENCE [LARGE SCALE GENOMIC DNA]</scope>
</reference>
<sequence length="103" mass="12411">MKVKKETPLSKEYFDKRLDYMLAEISSIYATKDELANMKYQLEQKTEDTYQRMQNDIMQFKDDLIIMFVALRTEITSLTSLFRRHDDTIEDHEHRLVKIEKTA</sequence>
<evidence type="ECO:0000313" key="1">
    <source>
        <dbReference type="EMBL" id="OGC52422.1"/>
    </source>
</evidence>
<accession>A0A1F4V5G4</accession>
<dbReference type="STRING" id="1802624.A2982_01050"/>
<proteinExistence type="predicted"/>
<organism evidence="1 2">
    <name type="scientific">candidate division WWE3 bacterium RIFCSPLOWO2_01_FULL_39_13</name>
    <dbReference type="NCBI Taxonomy" id="1802624"/>
    <lineage>
        <taxon>Bacteria</taxon>
        <taxon>Katanobacteria</taxon>
    </lineage>
</organism>
<dbReference type="EMBL" id="MEVH01000001">
    <property type="protein sequence ID" value="OGC52422.1"/>
    <property type="molecule type" value="Genomic_DNA"/>
</dbReference>
<evidence type="ECO:0000313" key="2">
    <source>
        <dbReference type="Proteomes" id="UP000178771"/>
    </source>
</evidence>
<dbReference type="AlphaFoldDB" id="A0A1F4V5G4"/>
<gene>
    <name evidence="1" type="ORF">A2982_01050</name>
</gene>